<evidence type="ECO:0000313" key="2">
    <source>
        <dbReference type="Proteomes" id="UP000431269"/>
    </source>
</evidence>
<dbReference type="RefSeq" id="WP_158764277.1">
    <property type="nucleotide sequence ID" value="NZ_CP047045.1"/>
</dbReference>
<evidence type="ECO:0000313" key="1">
    <source>
        <dbReference type="EMBL" id="QGZ93266.1"/>
    </source>
</evidence>
<accession>A0A6I6MJN8</accession>
<sequence>MRTASEVAAYASLMFIEFAQPRMRVSERTLRVIGKRTYLRDAHLAEVDEALRELGLTMVRTDRGFVVLKVQGLESAKAYTFKSFKNSRAWPQIDQNHPESVWALALGMLETDPSEEDEQS</sequence>
<dbReference type="KEGG" id="tsv:DSM104635_00074"/>
<name>A0A6I6MJN8_9CAUL</name>
<organism evidence="1 2">
    <name type="scientific">Terricaulis silvestris</name>
    <dbReference type="NCBI Taxonomy" id="2686094"/>
    <lineage>
        <taxon>Bacteria</taxon>
        <taxon>Pseudomonadati</taxon>
        <taxon>Pseudomonadota</taxon>
        <taxon>Alphaproteobacteria</taxon>
        <taxon>Caulobacterales</taxon>
        <taxon>Caulobacteraceae</taxon>
        <taxon>Terricaulis</taxon>
    </lineage>
</organism>
<dbReference type="AlphaFoldDB" id="A0A6I6MJN8"/>
<keyword evidence="2" id="KW-1185">Reference proteome</keyword>
<gene>
    <name evidence="1" type="ORF">DSM104635_00074</name>
</gene>
<protein>
    <submittedName>
        <fullName evidence="1">Uncharacterized protein</fullName>
    </submittedName>
</protein>
<dbReference type="Proteomes" id="UP000431269">
    <property type="component" value="Chromosome"/>
</dbReference>
<proteinExistence type="predicted"/>
<dbReference type="EMBL" id="CP047045">
    <property type="protein sequence ID" value="QGZ93266.1"/>
    <property type="molecule type" value="Genomic_DNA"/>
</dbReference>
<reference evidence="2" key="1">
    <citation type="submission" date="2019-12" db="EMBL/GenBank/DDBJ databases">
        <title>Complete genome of Terracaulis silvestris 0127_4.</title>
        <authorList>
            <person name="Vieira S."/>
            <person name="Riedel T."/>
            <person name="Sproer C."/>
            <person name="Pascual J."/>
            <person name="Boedeker C."/>
            <person name="Overmann J."/>
        </authorList>
    </citation>
    <scope>NUCLEOTIDE SEQUENCE [LARGE SCALE GENOMIC DNA]</scope>
    <source>
        <strain evidence="2">0127_4</strain>
    </source>
</reference>